<feature type="transmembrane region" description="Helical" evidence="10">
    <location>
        <begin position="23"/>
        <end position="46"/>
    </location>
</feature>
<dbReference type="PANTHER" id="PTHR30487">
    <property type="entry name" value="TYPE 4 PREPILIN-LIKE PROTEINS LEADER PEPTIDE-PROCESSING ENZYME"/>
    <property type="match status" value="1"/>
</dbReference>
<sequence length="269" mass="27786">MRCCWGSTASASIAILSGDVTDAIIWAAALGLLGAIAGSFLATIAVRWPMERSVARGRSACDGCGRVLTARDLVPMLSWAAARGRCGACSAPIDPRHPLIEAGCALAGIAAGYAAPGVAGAAGALFGWLLLTLAVMDAHDFWLPDELTAALAIGGVASAWWVAPDWPDRLIGGVGGFALLWLVAAGYRRWRGREGMGGGDPKLFGAIGLWLGWRLLPAVLVIAGLVGLGWIAFQHWRGRTMAADDALPLGTLMAVAAYPAWIVMIGSAG</sequence>
<comment type="subcellular location">
    <subcellularLocation>
        <location evidence="1">Cell inner membrane</location>
        <topology evidence="1">Multi-pass membrane protein</topology>
    </subcellularLocation>
    <subcellularLocation>
        <location evidence="9">Cell membrane</location>
        <topology evidence="9">Multi-pass membrane protein</topology>
    </subcellularLocation>
</comment>
<evidence type="ECO:0000256" key="6">
    <source>
        <dbReference type="ARBA" id="ARBA00022989"/>
    </source>
</evidence>
<keyword evidence="5 9" id="KW-0812">Transmembrane</keyword>
<dbReference type="EMBL" id="NWVD01000001">
    <property type="protein sequence ID" value="PCG10448.1"/>
    <property type="molecule type" value="Genomic_DNA"/>
</dbReference>
<evidence type="ECO:0000313" key="13">
    <source>
        <dbReference type="EMBL" id="PCG10448.1"/>
    </source>
</evidence>
<dbReference type="InterPro" id="IPR010627">
    <property type="entry name" value="Prepilin_pept_A24_N"/>
</dbReference>
<dbReference type="Pfam" id="PF01478">
    <property type="entry name" value="Peptidase_A24"/>
    <property type="match status" value="1"/>
</dbReference>
<comment type="catalytic activity">
    <reaction evidence="9">
        <text>Typically cleaves a -Gly-|-Phe- bond to release an N-terminal, basic peptide of 5-8 residues from type IV prepilin, and then N-methylates the new N-terminal amino group, the methyl donor being S-adenosyl-L-methionine.</text>
        <dbReference type="EC" id="3.4.23.43"/>
    </reaction>
</comment>
<dbReference type="Gene3D" id="1.20.120.1220">
    <property type="match status" value="1"/>
</dbReference>
<evidence type="ECO:0000256" key="2">
    <source>
        <dbReference type="ARBA" id="ARBA00005801"/>
    </source>
</evidence>
<evidence type="ECO:0000256" key="5">
    <source>
        <dbReference type="ARBA" id="ARBA00022692"/>
    </source>
</evidence>
<feature type="transmembrane region" description="Helical" evidence="10">
    <location>
        <begin position="147"/>
        <end position="163"/>
    </location>
</feature>
<keyword evidence="14" id="KW-1185">Reference proteome</keyword>
<evidence type="ECO:0000256" key="9">
    <source>
        <dbReference type="RuleBase" id="RU003794"/>
    </source>
</evidence>
<organism evidence="13 14">
    <name type="scientific">Sphingomonas ginsenosidimutans</name>
    <dbReference type="NCBI Taxonomy" id="862134"/>
    <lineage>
        <taxon>Bacteria</taxon>
        <taxon>Pseudomonadati</taxon>
        <taxon>Pseudomonadota</taxon>
        <taxon>Alphaproteobacteria</taxon>
        <taxon>Sphingomonadales</taxon>
        <taxon>Sphingomonadaceae</taxon>
        <taxon>Sphingomonas</taxon>
    </lineage>
</organism>
<keyword evidence="9" id="KW-0511">Multifunctional enzyme</keyword>
<dbReference type="GO" id="GO:0004190">
    <property type="term" value="F:aspartic-type endopeptidase activity"/>
    <property type="evidence" value="ECO:0007669"/>
    <property type="project" value="UniProtKB-EC"/>
</dbReference>
<dbReference type="GO" id="GO:0008168">
    <property type="term" value="F:methyltransferase activity"/>
    <property type="evidence" value="ECO:0007669"/>
    <property type="project" value="UniProtKB-KW"/>
</dbReference>
<evidence type="ECO:0000256" key="1">
    <source>
        <dbReference type="ARBA" id="ARBA00004429"/>
    </source>
</evidence>
<evidence type="ECO:0000256" key="4">
    <source>
        <dbReference type="ARBA" id="ARBA00022519"/>
    </source>
</evidence>
<evidence type="ECO:0000256" key="7">
    <source>
        <dbReference type="ARBA" id="ARBA00023136"/>
    </source>
</evidence>
<accession>A0A2A4I3F0</accession>
<dbReference type="EC" id="3.4.23.43" evidence="9"/>
<dbReference type="InterPro" id="IPR050882">
    <property type="entry name" value="Prepilin_peptidase/N-MTase"/>
</dbReference>
<comment type="caution">
    <text evidence="13">The sequence shown here is derived from an EMBL/GenBank/DDBJ whole genome shotgun (WGS) entry which is preliminary data.</text>
</comment>
<name>A0A2A4I3F0_9SPHN</name>
<keyword evidence="6 10" id="KW-1133">Transmembrane helix</keyword>
<dbReference type="GO" id="GO:0005886">
    <property type="term" value="C:plasma membrane"/>
    <property type="evidence" value="ECO:0007669"/>
    <property type="project" value="UniProtKB-SubCell"/>
</dbReference>
<evidence type="ECO:0000313" key="14">
    <source>
        <dbReference type="Proteomes" id="UP000218784"/>
    </source>
</evidence>
<keyword evidence="9" id="KW-0808">Transferase</keyword>
<feature type="transmembrane region" description="Helical" evidence="10">
    <location>
        <begin position="245"/>
        <end position="266"/>
    </location>
</feature>
<dbReference type="PANTHER" id="PTHR30487:SF0">
    <property type="entry name" value="PREPILIN LEADER PEPTIDASE_N-METHYLTRANSFERASE-RELATED"/>
    <property type="match status" value="1"/>
</dbReference>
<feature type="transmembrane region" description="Helical" evidence="10">
    <location>
        <begin position="105"/>
        <end position="135"/>
    </location>
</feature>
<keyword evidence="9" id="KW-0378">Hydrolase</keyword>
<dbReference type="GO" id="GO:0006465">
    <property type="term" value="P:signal peptide processing"/>
    <property type="evidence" value="ECO:0007669"/>
    <property type="project" value="TreeGrafter"/>
</dbReference>
<keyword evidence="3" id="KW-1003">Cell membrane</keyword>
<keyword evidence="4" id="KW-0997">Cell inner membrane</keyword>
<evidence type="ECO:0000256" key="3">
    <source>
        <dbReference type="ARBA" id="ARBA00022475"/>
    </source>
</evidence>
<evidence type="ECO:0000256" key="8">
    <source>
        <dbReference type="RuleBase" id="RU003793"/>
    </source>
</evidence>
<reference evidence="13 14" key="1">
    <citation type="submission" date="2017-09" db="EMBL/GenBank/DDBJ databases">
        <title>Sphingomonas ginsenosidimutans KACC 14949, whole genome shotgun sequence.</title>
        <authorList>
            <person name="Feng G."/>
            <person name="Zhu H."/>
        </authorList>
    </citation>
    <scope>NUCLEOTIDE SEQUENCE [LARGE SCALE GENOMIC DNA]</scope>
    <source>
        <strain evidence="13 14">KACC 14949</strain>
    </source>
</reference>
<protein>
    <recommendedName>
        <fullName evidence="9">Prepilin leader peptidase/N-methyltransferase</fullName>
        <ecNumber evidence="9">2.1.1.-</ecNumber>
        <ecNumber evidence="9">3.4.23.43</ecNumber>
    </recommendedName>
</protein>
<dbReference type="InterPro" id="IPR014032">
    <property type="entry name" value="Peptidase_A24A_bac"/>
</dbReference>
<comment type="function">
    <text evidence="9">Plays an essential role in type IV pili and type II pseudopili formation by proteolytically removing the leader sequence from substrate proteins and subsequently monomethylating the alpha-amino group of the newly exposed N-terminal phenylalanine.</text>
</comment>
<dbReference type="Pfam" id="PF06750">
    <property type="entry name" value="A24_N_bact"/>
    <property type="match status" value="1"/>
</dbReference>
<feature type="domain" description="Prepilin peptidase A24 N-terminal" evidence="12">
    <location>
        <begin position="32"/>
        <end position="110"/>
    </location>
</feature>
<evidence type="ECO:0000256" key="10">
    <source>
        <dbReference type="SAM" id="Phobius"/>
    </source>
</evidence>
<feature type="transmembrane region" description="Helical" evidence="10">
    <location>
        <begin position="210"/>
        <end position="233"/>
    </location>
</feature>
<dbReference type="InterPro" id="IPR000045">
    <property type="entry name" value="Prepilin_IV_endopep_pep"/>
</dbReference>
<feature type="domain" description="Prepilin type IV endopeptidase peptidase" evidence="11">
    <location>
        <begin position="125"/>
        <end position="230"/>
    </location>
</feature>
<keyword evidence="9" id="KW-0645">Protease</keyword>
<dbReference type="Proteomes" id="UP000218784">
    <property type="component" value="Unassembled WGS sequence"/>
</dbReference>
<keyword evidence="9" id="KW-0489">Methyltransferase</keyword>
<feature type="transmembrane region" description="Helical" evidence="10">
    <location>
        <begin position="170"/>
        <end position="190"/>
    </location>
</feature>
<gene>
    <name evidence="13" type="ORF">COA17_03205</name>
</gene>
<dbReference type="AlphaFoldDB" id="A0A2A4I3F0"/>
<keyword evidence="7 10" id="KW-0472">Membrane</keyword>
<proteinExistence type="inferred from homology"/>
<dbReference type="EC" id="2.1.1.-" evidence="9"/>
<dbReference type="GO" id="GO:0032259">
    <property type="term" value="P:methylation"/>
    <property type="evidence" value="ECO:0007669"/>
    <property type="project" value="UniProtKB-KW"/>
</dbReference>
<dbReference type="PRINTS" id="PR00864">
    <property type="entry name" value="PREPILNPTASE"/>
</dbReference>
<evidence type="ECO:0000259" key="11">
    <source>
        <dbReference type="Pfam" id="PF01478"/>
    </source>
</evidence>
<comment type="similarity">
    <text evidence="2 8">Belongs to the peptidase A24 family.</text>
</comment>
<evidence type="ECO:0000259" key="12">
    <source>
        <dbReference type="Pfam" id="PF06750"/>
    </source>
</evidence>